<evidence type="ECO:0000256" key="1">
    <source>
        <dbReference type="ARBA" id="ARBA00004726"/>
    </source>
</evidence>
<dbReference type="InterPro" id="IPR014729">
    <property type="entry name" value="Rossmann-like_a/b/a_fold"/>
</dbReference>
<keyword evidence="6 14" id="KW-0548">Nucleotidyltransferase</keyword>
<dbReference type="Gene3D" id="3.40.50.620">
    <property type="entry name" value="HUPs"/>
    <property type="match status" value="1"/>
</dbReference>
<name>A0ABW4DQU8_9LACO</name>
<evidence type="ECO:0000256" key="3">
    <source>
        <dbReference type="ARBA" id="ARBA00022630"/>
    </source>
</evidence>
<evidence type="ECO:0000256" key="6">
    <source>
        <dbReference type="ARBA" id="ARBA00022695"/>
    </source>
</evidence>
<keyword evidence="4 14" id="KW-0288">FMN</keyword>
<reference evidence="17" key="1">
    <citation type="journal article" date="2019" name="Int. J. Syst. Evol. Microbiol.">
        <title>The Global Catalogue of Microorganisms (GCM) 10K type strain sequencing project: providing services to taxonomists for standard genome sequencing and annotation.</title>
        <authorList>
            <consortium name="The Broad Institute Genomics Platform"/>
            <consortium name="The Broad Institute Genome Sequencing Center for Infectious Disease"/>
            <person name="Wu L."/>
            <person name="Ma J."/>
        </authorList>
    </citation>
    <scope>NUCLEOTIDE SEQUENCE [LARGE SCALE GENOMIC DNA]</scope>
    <source>
        <strain evidence="17">CCM 8951</strain>
    </source>
</reference>
<dbReference type="CDD" id="cd02064">
    <property type="entry name" value="FAD_synthetase_N"/>
    <property type="match status" value="1"/>
</dbReference>
<dbReference type="SUPFAM" id="SSF82114">
    <property type="entry name" value="Riboflavin kinase-like"/>
    <property type="match status" value="1"/>
</dbReference>
<evidence type="ECO:0000256" key="13">
    <source>
        <dbReference type="ARBA" id="ARBA00049494"/>
    </source>
</evidence>
<dbReference type="InterPro" id="IPR004821">
    <property type="entry name" value="Cyt_trans-like"/>
</dbReference>
<dbReference type="InterPro" id="IPR015864">
    <property type="entry name" value="FAD_synthase"/>
</dbReference>
<dbReference type="EC" id="2.7.7.2" evidence="14"/>
<sequence length="312" mass="35067">MQVIHLKYPLEYEKINTEAKVMALGFFDGVHLGHQAVIKQALAIGKQQNLPVAVMTFDKYPGIVFQKIDAENFDYLTTLPRKETLMRELGADYLYIVDFTSQVGRLSPQKFVDDFLVKVGTKVAVAGFDYTYGKAGIANMEKLPEYAADRFEVVTVPEQKFGSQKISSTQIRAALDKGDVDQANAFLGYVYQTSGIVVHGEARGRELGYPTANIMTTDGERLPGIGIFATEILVQGHWYPSMTSIGRNVTFGDKRPVTVEVNLFDFHQDIYGENIQLRWNHWLRGEVKFDDAAGLITQLATDEKNSRAYFKK</sequence>
<evidence type="ECO:0000259" key="15">
    <source>
        <dbReference type="SMART" id="SM00904"/>
    </source>
</evidence>
<dbReference type="Pfam" id="PF06574">
    <property type="entry name" value="FAD_syn"/>
    <property type="match status" value="1"/>
</dbReference>
<dbReference type="PANTHER" id="PTHR22749:SF6">
    <property type="entry name" value="RIBOFLAVIN KINASE"/>
    <property type="match status" value="1"/>
</dbReference>
<dbReference type="NCBIfam" id="TIGR00083">
    <property type="entry name" value="ribF"/>
    <property type="match status" value="1"/>
</dbReference>
<keyword evidence="11" id="KW-0511">Multifunctional enzyme</keyword>
<evidence type="ECO:0000313" key="17">
    <source>
        <dbReference type="Proteomes" id="UP001597244"/>
    </source>
</evidence>
<comment type="pathway">
    <text evidence="1 14">Cofactor biosynthesis; FAD biosynthesis; FAD from FMN: step 1/1.</text>
</comment>
<dbReference type="InterPro" id="IPR002606">
    <property type="entry name" value="Riboflavin_kinase_bac"/>
</dbReference>
<comment type="caution">
    <text evidence="16">The sequence shown here is derived from an EMBL/GenBank/DDBJ whole genome shotgun (WGS) entry which is preliminary data.</text>
</comment>
<dbReference type="Pfam" id="PF01687">
    <property type="entry name" value="Flavokinase"/>
    <property type="match status" value="1"/>
</dbReference>
<keyword evidence="7 14" id="KW-0547">Nucleotide-binding</keyword>
<dbReference type="NCBIfam" id="TIGR00125">
    <property type="entry name" value="cyt_tran_rel"/>
    <property type="match status" value="1"/>
</dbReference>
<keyword evidence="9 14" id="KW-0274">FAD</keyword>
<dbReference type="Gene3D" id="2.40.30.30">
    <property type="entry name" value="Riboflavin kinase-like"/>
    <property type="match status" value="1"/>
</dbReference>
<comment type="similarity">
    <text evidence="14">Belongs to the ribF family.</text>
</comment>
<evidence type="ECO:0000256" key="9">
    <source>
        <dbReference type="ARBA" id="ARBA00022827"/>
    </source>
</evidence>
<keyword evidence="10 14" id="KW-0067">ATP-binding</keyword>
<organism evidence="16 17">
    <name type="scientific">Lapidilactobacillus mulanensis</name>
    <dbReference type="NCBI Taxonomy" id="2485999"/>
    <lineage>
        <taxon>Bacteria</taxon>
        <taxon>Bacillati</taxon>
        <taxon>Bacillota</taxon>
        <taxon>Bacilli</taxon>
        <taxon>Lactobacillales</taxon>
        <taxon>Lactobacillaceae</taxon>
        <taxon>Lapidilactobacillus</taxon>
    </lineage>
</organism>
<dbReference type="PIRSF" id="PIRSF004491">
    <property type="entry name" value="FAD_Synth"/>
    <property type="match status" value="1"/>
</dbReference>
<evidence type="ECO:0000256" key="14">
    <source>
        <dbReference type="PIRNR" id="PIRNR004491"/>
    </source>
</evidence>
<keyword evidence="8 14" id="KW-0418">Kinase</keyword>
<dbReference type="SMART" id="SM00904">
    <property type="entry name" value="Flavokinase"/>
    <property type="match status" value="1"/>
</dbReference>
<dbReference type="EC" id="2.7.1.26" evidence="14"/>
<evidence type="ECO:0000256" key="7">
    <source>
        <dbReference type="ARBA" id="ARBA00022741"/>
    </source>
</evidence>
<evidence type="ECO:0000256" key="12">
    <source>
        <dbReference type="ARBA" id="ARBA00047880"/>
    </source>
</evidence>
<protein>
    <recommendedName>
        <fullName evidence="14">Riboflavin biosynthesis protein</fullName>
    </recommendedName>
    <domain>
        <recommendedName>
            <fullName evidence="14">Riboflavin kinase</fullName>
            <ecNumber evidence="14">2.7.1.26</ecNumber>
        </recommendedName>
        <alternativeName>
            <fullName evidence="14">Flavokinase</fullName>
        </alternativeName>
    </domain>
    <domain>
        <recommendedName>
            <fullName evidence="14">FMN adenylyltransferase</fullName>
            <ecNumber evidence="14">2.7.7.2</ecNumber>
        </recommendedName>
        <alternativeName>
            <fullName evidence="14">FAD pyrophosphorylase</fullName>
        </alternativeName>
        <alternativeName>
            <fullName evidence="14">FAD synthase</fullName>
        </alternativeName>
    </domain>
</protein>
<dbReference type="InterPro" id="IPR023468">
    <property type="entry name" value="Riboflavin_kinase"/>
</dbReference>
<dbReference type="InterPro" id="IPR015865">
    <property type="entry name" value="Riboflavin_kinase_bac/euk"/>
</dbReference>
<dbReference type="InterPro" id="IPR023465">
    <property type="entry name" value="Riboflavin_kinase_dom_sf"/>
</dbReference>
<proteinExistence type="inferred from homology"/>
<dbReference type="Proteomes" id="UP001597244">
    <property type="component" value="Unassembled WGS sequence"/>
</dbReference>
<dbReference type="RefSeq" id="WP_125576470.1">
    <property type="nucleotide sequence ID" value="NZ_JBHTOF010000034.1"/>
</dbReference>
<comment type="catalytic activity">
    <reaction evidence="12 14">
        <text>riboflavin + ATP = FMN + ADP + H(+)</text>
        <dbReference type="Rhea" id="RHEA:14357"/>
        <dbReference type="ChEBI" id="CHEBI:15378"/>
        <dbReference type="ChEBI" id="CHEBI:30616"/>
        <dbReference type="ChEBI" id="CHEBI:57986"/>
        <dbReference type="ChEBI" id="CHEBI:58210"/>
        <dbReference type="ChEBI" id="CHEBI:456216"/>
        <dbReference type="EC" id="2.7.1.26"/>
    </reaction>
</comment>
<keyword evidence="5 14" id="KW-0808">Transferase</keyword>
<evidence type="ECO:0000256" key="11">
    <source>
        <dbReference type="ARBA" id="ARBA00023268"/>
    </source>
</evidence>
<evidence type="ECO:0000313" key="16">
    <source>
        <dbReference type="EMBL" id="MFD1465491.1"/>
    </source>
</evidence>
<dbReference type="GO" id="GO:0008531">
    <property type="term" value="F:riboflavin kinase activity"/>
    <property type="evidence" value="ECO:0007669"/>
    <property type="project" value="UniProtKB-EC"/>
</dbReference>
<evidence type="ECO:0000256" key="2">
    <source>
        <dbReference type="ARBA" id="ARBA00005201"/>
    </source>
</evidence>
<evidence type="ECO:0000256" key="8">
    <source>
        <dbReference type="ARBA" id="ARBA00022777"/>
    </source>
</evidence>
<evidence type="ECO:0000256" key="5">
    <source>
        <dbReference type="ARBA" id="ARBA00022679"/>
    </source>
</evidence>
<keyword evidence="3 14" id="KW-0285">Flavoprotein</keyword>
<dbReference type="SUPFAM" id="SSF52374">
    <property type="entry name" value="Nucleotidylyl transferase"/>
    <property type="match status" value="1"/>
</dbReference>
<feature type="domain" description="Riboflavin kinase" evidence="15">
    <location>
        <begin position="186"/>
        <end position="311"/>
    </location>
</feature>
<dbReference type="PANTHER" id="PTHR22749">
    <property type="entry name" value="RIBOFLAVIN KINASE/FMN ADENYLYLTRANSFERASE"/>
    <property type="match status" value="1"/>
</dbReference>
<comment type="pathway">
    <text evidence="2 14">Cofactor biosynthesis; FMN biosynthesis; FMN from riboflavin (ATP route): step 1/1.</text>
</comment>
<evidence type="ECO:0000256" key="4">
    <source>
        <dbReference type="ARBA" id="ARBA00022643"/>
    </source>
</evidence>
<dbReference type="GO" id="GO:0003919">
    <property type="term" value="F:FMN adenylyltransferase activity"/>
    <property type="evidence" value="ECO:0007669"/>
    <property type="project" value="UniProtKB-EC"/>
</dbReference>
<dbReference type="EMBL" id="JBHTOF010000034">
    <property type="protein sequence ID" value="MFD1465491.1"/>
    <property type="molecule type" value="Genomic_DNA"/>
</dbReference>
<evidence type="ECO:0000256" key="10">
    <source>
        <dbReference type="ARBA" id="ARBA00022840"/>
    </source>
</evidence>
<comment type="catalytic activity">
    <reaction evidence="13 14">
        <text>FMN + ATP + H(+) = FAD + diphosphate</text>
        <dbReference type="Rhea" id="RHEA:17237"/>
        <dbReference type="ChEBI" id="CHEBI:15378"/>
        <dbReference type="ChEBI" id="CHEBI:30616"/>
        <dbReference type="ChEBI" id="CHEBI:33019"/>
        <dbReference type="ChEBI" id="CHEBI:57692"/>
        <dbReference type="ChEBI" id="CHEBI:58210"/>
        <dbReference type="EC" id="2.7.7.2"/>
    </reaction>
</comment>
<keyword evidence="17" id="KW-1185">Reference proteome</keyword>
<gene>
    <name evidence="16" type="primary">ribF</name>
    <name evidence="16" type="ORF">ACFQ4L_05210</name>
</gene>
<accession>A0ABW4DQU8</accession>